<dbReference type="PANTHER" id="PTHR46268">
    <property type="entry name" value="STRESS RESPONSE PROTEIN NHAX"/>
    <property type="match status" value="1"/>
</dbReference>
<accession>C1F1Y9</accession>
<dbReference type="EMBL" id="CP001472">
    <property type="protein sequence ID" value="ACO34391.1"/>
    <property type="molecule type" value="Genomic_DNA"/>
</dbReference>
<evidence type="ECO:0000259" key="2">
    <source>
        <dbReference type="Pfam" id="PF00582"/>
    </source>
</evidence>
<dbReference type="RefSeq" id="WP_015897610.1">
    <property type="nucleotide sequence ID" value="NC_012483.1"/>
</dbReference>
<keyword evidence="4" id="KW-1185">Reference proteome</keyword>
<dbReference type="HOGENOM" id="CLU_049301_2_1_0"/>
<evidence type="ECO:0000256" key="1">
    <source>
        <dbReference type="ARBA" id="ARBA00008791"/>
    </source>
</evidence>
<evidence type="ECO:0000313" key="4">
    <source>
        <dbReference type="Proteomes" id="UP000002207"/>
    </source>
</evidence>
<dbReference type="InterPro" id="IPR006016">
    <property type="entry name" value="UspA"/>
</dbReference>
<dbReference type="OrthoDB" id="121299at2"/>
<name>C1F1Y9_ACIC5</name>
<dbReference type="AlphaFoldDB" id="C1F1Y9"/>
<dbReference type="KEGG" id="aca:ACP_2537"/>
<dbReference type="Gene3D" id="3.40.50.620">
    <property type="entry name" value="HUPs"/>
    <property type="match status" value="2"/>
</dbReference>
<dbReference type="InterPro" id="IPR006015">
    <property type="entry name" value="Universal_stress_UspA"/>
</dbReference>
<dbReference type="Pfam" id="PF00582">
    <property type="entry name" value="Usp"/>
    <property type="match status" value="1"/>
</dbReference>
<dbReference type="eggNOG" id="COG0589">
    <property type="taxonomic scope" value="Bacteria"/>
</dbReference>
<dbReference type="STRING" id="240015.ACP_2537"/>
<dbReference type="Proteomes" id="UP000002207">
    <property type="component" value="Chromosome"/>
</dbReference>
<gene>
    <name evidence="3" type="ordered locus">ACP_2537</name>
</gene>
<evidence type="ECO:0000313" key="3">
    <source>
        <dbReference type="EMBL" id="ACO34391.1"/>
    </source>
</evidence>
<organism evidence="3 4">
    <name type="scientific">Acidobacterium capsulatum (strain ATCC 51196 / DSM 11244 / BCRC 80197 / JCM 7670 / NBRC 15755 / NCIMB 13165 / 161)</name>
    <dbReference type="NCBI Taxonomy" id="240015"/>
    <lineage>
        <taxon>Bacteria</taxon>
        <taxon>Pseudomonadati</taxon>
        <taxon>Acidobacteriota</taxon>
        <taxon>Terriglobia</taxon>
        <taxon>Terriglobales</taxon>
        <taxon>Acidobacteriaceae</taxon>
        <taxon>Acidobacterium</taxon>
    </lineage>
</organism>
<proteinExistence type="inferred from homology"/>
<dbReference type="InterPro" id="IPR014729">
    <property type="entry name" value="Rossmann-like_a/b/a_fold"/>
</dbReference>
<protein>
    <submittedName>
        <fullName evidence="3">Universal stress family protein</fullName>
    </submittedName>
</protein>
<dbReference type="SUPFAM" id="SSF52402">
    <property type="entry name" value="Adenine nucleotide alpha hydrolases-like"/>
    <property type="match status" value="2"/>
</dbReference>
<dbReference type="PRINTS" id="PR01438">
    <property type="entry name" value="UNVRSLSTRESS"/>
</dbReference>
<dbReference type="CDD" id="cd00293">
    <property type="entry name" value="USP-like"/>
    <property type="match status" value="1"/>
</dbReference>
<reference evidence="3 4" key="1">
    <citation type="journal article" date="2009" name="Appl. Environ. Microbiol.">
        <title>Three genomes from the phylum Acidobacteria provide insight into the lifestyles of these microorganisms in soils.</title>
        <authorList>
            <person name="Ward N.L."/>
            <person name="Challacombe J.F."/>
            <person name="Janssen P.H."/>
            <person name="Henrissat B."/>
            <person name="Coutinho P.M."/>
            <person name="Wu M."/>
            <person name="Xie G."/>
            <person name="Haft D.H."/>
            <person name="Sait M."/>
            <person name="Badger J."/>
            <person name="Barabote R.D."/>
            <person name="Bradley B."/>
            <person name="Brettin T.S."/>
            <person name="Brinkac L.M."/>
            <person name="Bruce D."/>
            <person name="Creasy T."/>
            <person name="Daugherty S.C."/>
            <person name="Davidsen T.M."/>
            <person name="DeBoy R.T."/>
            <person name="Detter J.C."/>
            <person name="Dodson R.J."/>
            <person name="Durkin A.S."/>
            <person name="Ganapathy A."/>
            <person name="Gwinn-Giglio M."/>
            <person name="Han C.S."/>
            <person name="Khouri H."/>
            <person name="Kiss H."/>
            <person name="Kothari S.P."/>
            <person name="Madupu R."/>
            <person name="Nelson K.E."/>
            <person name="Nelson W.C."/>
            <person name="Paulsen I."/>
            <person name="Penn K."/>
            <person name="Ren Q."/>
            <person name="Rosovitz M.J."/>
            <person name="Selengut J.D."/>
            <person name="Shrivastava S."/>
            <person name="Sullivan S.A."/>
            <person name="Tapia R."/>
            <person name="Thompson L.S."/>
            <person name="Watkins K.L."/>
            <person name="Yang Q."/>
            <person name="Yu C."/>
            <person name="Zafar N."/>
            <person name="Zhou L."/>
            <person name="Kuske C.R."/>
        </authorList>
    </citation>
    <scope>NUCLEOTIDE SEQUENCE [LARGE SCALE GENOMIC DNA]</scope>
    <source>
        <strain evidence="4">ATCC 51196 / DSM 11244 / BCRC 80197 / JCM 7670 / NBRC 15755 / NCIMB 13165 / 161</strain>
    </source>
</reference>
<dbReference type="PANTHER" id="PTHR46268:SF6">
    <property type="entry name" value="UNIVERSAL STRESS PROTEIN UP12"/>
    <property type="match status" value="1"/>
</dbReference>
<comment type="similarity">
    <text evidence="1">Belongs to the universal stress protein A family.</text>
</comment>
<feature type="domain" description="UspA" evidence="2">
    <location>
        <begin position="21"/>
        <end position="149"/>
    </location>
</feature>
<dbReference type="InParanoid" id="C1F1Y9"/>
<sequence length="293" mass="32230">MPAPLDFSPPALRGTGKYQLRRILLAHDNSHAARQALEDAEALALRFQAEIILVRVQTAGEDFSSTALASLRKEDFLELDTIVKHLSAKGITSRTMVRTGMVGDTLFHVSHEERADLLMLGAYGHGSQDRQTLGSTAEHLLRAIPCPVLTYGPHASAGFLRRMNANPSLLVAIPLPFSIESLEPALQIAQLLGLAIELVHVVQEPGPRRDNGKFREQCENLALQIRQRGIAADWTIFVGVPAIFLHACVEERKSPTLMLPLQRRDRLSSITSDNVAAQIIRCSAVPVLSYRID</sequence>